<organism evidence="1 2">
    <name type="scientific">Macroventuria anomochaeta</name>
    <dbReference type="NCBI Taxonomy" id="301207"/>
    <lineage>
        <taxon>Eukaryota</taxon>
        <taxon>Fungi</taxon>
        <taxon>Dikarya</taxon>
        <taxon>Ascomycota</taxon>
        <taxon>Pezizomycotina</taxon>
        <taxon>Dothideomycetes</taxon>
        <taxon>Pleosporomycetidae</taxon>
        <taxon>Pleosporales</taxon>
        <taxon>Pleosporineae</taxon>
        <taxon>Didymellaceae</taxon>
        <taxon>Macroventuria</taxon>
    </lineage>
</organism>
<protein>
    <submittedName>
        <fullName evidence="1">Uncharacterized protein</fullName>
    </submittedName>
</protein>
<proteinExistence type="predicted"/>
<evidence type="ECO:0000313" key="2">
    <source>
        <dbReference type="Proteomes" id="UP000799754"/>
    </source>
</evidence>
<dbReference type="EMBL" id="MU006742">
    <property type="protein sequence ID" value="KAF2622683.1"/>
    <property type="molecule type" value="Genomic_DNA"/>
</dbReference>
<accession>A0ACB6RLK7</accession>
<evidence type="ECO:0000313" key="1">
    <source>
        <dbReference type="EMBL" id="KAF2622683.1"/>
    </source>
</evidence>
<comment type="caution">
    <text evidence="1">The sequence shown here is derived from an EMBL/GenBank/DDBJ whole genome shotgun (WGS) entry which is preliminary data.</text>
</comment>
<sequence>MVKTNGLAKFGSNSASLSPLLRLPAELRNMVYIYTLGGNTWSINMGRGRTKPRADNAAKNALALLQVNRQIYAEAHLFPYLYNTFEGRHNGHLREWVQSLPSTHRKSITSIKRYQRSYLIEGAQGVDVSPIFWMDTPTMGQWKLKGLKRIEVEVALQKWGWNSNEEETKAAKVKALAKLRKLLEEEHPGVIVNVVLRRGY</sequence>
<name>A0ACB6RLK7_9PLEO</name>
<gene>
    <name evidence="1" type="ORF">BU25DRAFT_494780</name>
</gene>
<reference evidence="1" key="1">
    <citation type="journal article" date="2020" name="Stud. Mycol.">
        <title>101 Dothideomycetes genomes: a test case for predicting lifestyles and emergence of pathogens.</title>
        <authorList>
            <person name="Haridas S."/>
            <person name="Albert R."/>
            <person name="Binder M."/>
            <person name="Bloem J."/>
            <person name="Labutti K."/>
            <person name="Salamov A."/>
            <person name="Andreopoulos B."/>
            <person name="Baker S."/>
            <person name="Barry K."/>
            <person name="Bills G."/>
            <person name="Bluhm B."/>
            <person name="Cannon C."/>
            <person name="Castanera R."/>
            <person name="Culley D."/>
            <person name="Daum C."/>
            <person name="Ezra D."/>
            <person name="Gonzalez J."/>
            <person name="Henrissat B."/>
            <person name="Kuo A."/>
            <person name="Liang C."/>
            <person name="Lipzen A."/>
            <person name="Lutzoni F."/>
            <person name="Magnuson J."/>
            <person name="Mondo S."/>
            <person name="Nolan M."/>
            <person name="Ohm R."/>
            <person name="Pangilinan J."/>
            <person name="Park H.-J."/>
            <person name="Ramirez L."/>
            <person name="Alfaro M."/>
            <person name="Sun H."/>
            <person name="Tritt A."/>
            <person name="Yoshinaga Y."/>
            <person name="Zwiers L.-H."/>
            <person name="Turgeon B."/>
            <person name="Goodwin S."/>
            <person name="Spatafora J."/>
            <person name="Crous P."/>
            <person name="Grigoriev I."/>
        </authorList>
    </citation>
    <scope>NUCLEOTIDE SEQUENCE</scope>
    <source>
        <strain evidence="1">CBS 525.71</strain>
    </source>
</reference>
<dbReference type="Proteomes" id="UP000799754">
    <property type="component" value="Unassembled WGS sequence"/>
</dbReference>
<keyword evidence="2" id="KW-1185">Reference proteome</keyword>